<dbReference type="InterPro" id="IPR055846">
    <property type="entry name" value="DUF7423"/>
</dbReference>
<sequence length="141" mass="15170">MHYRGSILYNRARARVPRLGREGVGSPPMTHNLPARPADPGEAPISDVPTPTLIFTLGFVVANPAQAHKHYGGIAAIADELSQRHRARPDGSAIPTTEFAALMQSLPRRIAAAVETMYRADRGQRMAGTGVHRPSSGNSVR</sequence>
<dbReference type="RefSeq" id="YP_009949820.1">
    <property type="nucleotide sequence ID" value="NC_051584.1"/>
</dbReference>
<dbReference type="GeneID" id="60321228"/>
<organism evidence="3 4">
    <name type="scientific">Mycobacterium phage Quesadilla</name>
    <dbReference type="NCBI Taxonomy" id="2664226"/>
    <lineage>
        <taxon>Viruses</taxon>
        <taxon>Duplodnaviria</taxon>
        <taxon>Heunggongvirae</taxon>
        <taxon>Uroviricota</taxon>
        <taxon>Caudoviricetes</taxon>
        <taxon>Bclasvirinae</taxon>
        <taxon>Quesadillavirus</taxon>
        <taxon>Quesadillavirus quesadilla</taxon>
    </lineage>
</organism>
<name>A0A5Q2WC26_9CAUD</name>
<accession>A0A5Q2WC26</accession>
<gene>
    <name evidence="3" type="primary">64</name>
    <name evidence="3" type="ORF">SEA_QUESADILLA_64</name>
</gene>
<evidence type="ECO:0000256" key="1">
    <source>
        <dbReference type="SAM" id="MobiDB-lite"/>
    </source>
</evidence>
<evidence type="ECO:0000313" key="3">
    <source>
        <dbReference type="EMBL" id="QGH75312.1"/>
    </source>
</evidence>
<dbReference type="KEGG" id="vg:60321228"/>
<dbReference type="Proteomes" id="UP000370142">
    <property type="component" value="Segment"/>
</dbReference>
<evidence type="ECO:0000313" key="4">
    <source>
        <dbReference type="Proteomes" id="UP000370142"/>
    </source>
</evidence>
<dbReference type="Pfam" id="PF24198">
    <property type="entry name" value="DUF7423"/>
    <property type="match status" value="1"/>
</dbReference>
<dbReference type="EMBL" id="MN617843">
    <property type="protein sequence ID" value="QGH75312.1"/>
    <property type="molecule type" value="Genomic_DNA"/>
</dbReference>
<reference evidence="3 4" key="1">
    <citation type="submission" date="2019-10" db="EMBL/GenBank/DDBJ databases">
        <authorList>
            <person name="Jorgensen H.J."/>
            <person name="Tolsma S."/>
            <person name="Caruso S.M."/>
            <person name="Garlena R.A."/>
            <person name="Russell D.A."/>
            <person name="Pope W.H."/>
            <person name="Jacobs-Se D."/>
            <person name="Hatfull G.F."/>
        </authorList>
    </citation>
    <scope>NUCLEOTIDE SEQUENCE [LARGE SCALE GENOMIC DNA]</scope>
</reference>
<feature type="domain" description="DUF7423" evidence="2">
    <location>
        <begin position="43"/>
        <end position="133"/>
    </location>
</feature>
<keyword evidence="4" id="KW-1185">Reference proteome</keyword>
<protein>
    <recommendedName>
        <fullName evidence="2">DUF7423 domain-containing protein</fullName>
    </recommendedName>
</protein>
<feature type="region of interest" description="Disordered" evidence="1">
    <location>
        <begin position="19"/>
        <end position="40"/>
    </location>
</feature>
<proteinExistence type="predicted"/>
<evidence type="ECO:0000259" key="2">
    <source>
        <dbReference type="Pfam" id="PF24198"/>
    </source>
</evidence>